<dbReference type="HAMAP" id="MF_00972">
    <property type="entry name" value="tRNA_aden_deaminase"/>
    <property type="match status" value="1"/>
</dbReference>
<reference evidence="11 12" key="1">
    <citation type="journal article" date="2012" name="Genome Biol.">
        <title>The genome of the polar eukaryotic microalga coccomyxa subellipsoidea reveals traits of cold adaptation.</title>
        <authorList>
            <person name="Blanc G."/>
            <person name="Agarkova I."/>
            <person name="Grimwood J."/>
            <person name="Kuo A."/>
            <person name="Brueggeman A."/>
            <person name="Dunigan D."/>
            <person name="Gurnon J."/>
            <person name="Ladunga I."/>
            <person name="Lindquist E."/>
            <person name="Lucas S."/>
            <person name="Pangilinan J."/>
            <person name="Proschold T."/>
            <person name="Salamov A."/>
            <person name="Schmutz J."/>
            <person name="Weeks D."/>
            <person name="Yamada T."/>
            <person name="Claverie J.M."/>
            <person name="Grigoriev I."/>
            <person name="Van Etten J."/>
            <person name="Lomsadze A."/>
            <person name="Borodovsky M."/>
        </authorList>
    </citation>
    <scope>NUCLEOTIDE SEQUENCE [LARGE SCALE GENOMIC DNA]</scope>
    <source>
        <strain evidence="11 12">C-169</strain>
    </source>
</reference>
<keyword evidence="7" id="KW-0378">Hydrolase</keyword>
<dbReference type="PROSITE" id="PS00903">
    <property type="entry name" value="CYT_DCMP_DEAMINASES_1"/>
    <property type="match status" value="1"/>
</dbReference>
<comment type="catalytic activity">
    <reaction evidence="9">
        <text>adenosine(34) in tRNA + H2O + H(+) = inosine(34) in tRNA + NH4(+)</text>
        <dbReference type="Rhea" id="RHEA:43168"/>
        <dbReference type="Rhea" id="RHEA-COMP:10373"/>
        <dbReference type="Rhea" id="RHEA-COMP:10374"/>
        <dbReference type="ChEBI" id="CHEBI:15377"/>
        <dbReference type="ChEBI" id="CHEBI:15378"/>
        <dbReference type="ChEBI" id="CHEBI:28938"/>
        <dbReference type="ChEBI" id="CHEBI:74411"/>
        <dbReference type="ChEBI" id="CHEBI:82852"/>
        <dbReference type="EC" id="3.5.4.33"/>
    </reaction>
</comment>
<evidence type="ECO:0000256" key="4">
    <source>
        <dbReference type="ARBA" id="ARBA00019216"/>
    </source>
</evidence>
<evidence type="ECO:0000313" key="12">
    <source>
        <dbReference type="Proteomes" id="UP000007264"/>
    </source>
</evidence>
<dbReference type="InterPro" id="IPR028883">
    <property type="entry name" value="tRNA_aden_deaminase"/>
</dbReference>
<dbReference type="InterPro" id="IPR016192">
    <property type="entry name" value="APOBEC/CMP_deaminase_Zn-bd"/>
</dbReference>
<evidence type="ECO:0000256" key="1">
    <source>
        <dbReference type="ARBA" id="ARBA00001947"/>
    </source>
</evidence>
<comment type="similarity">
    <text evidence="2">Belongs to the cytidine and deoxycytidylate deaminase family. ADAT2 subfamily.</text>
</comment>
<dbReference type="AlphaFoldDB" id="I0YM37"/>
<evidence type="ECO:0000256" key="7">
    <source>
        <dbReference type="ARBA" id="ARBA00022801"/>
    </source>
</evidence>
<dbReference type="SUPFAM" id="SSF53927">
    <property type="entry name" value="Cytidine deaminase-like"/>
    <property type="match status" value="1"/>
</dbReference>
<evidence type="ECO:0000256" key="3">
    <source>
        <dbReference type="ARBA" id="ARBA00012740"/>
    </source>
</evidence>
<evidence type="ECO:0000256" key="2">
    <source>
        <dbReference type="ARBA" id="ARBA00010669"/>
    </source>
</evidence>
<keyword evidence="8" id="KW-0862">Zinc</keyword>
<dbReference type="Gene3D" id="3.40.140.10">
    <property type="entry name" value="Cytidine Deaminase, domain 2"/>
    <property type="match status" value="1"/>
</dbReference>
<dbReference type="EMBL" id="AGSI01000019">
    <property type="protein sequence ID" value="EIE19456.1"/>
    <property type="molecule type" value="Genomic_DNA"/>
</dbReference>
<dbReference type="PROSITE" id="PS51747">
    <property type="entry name" value="CYT_DCMP_DEAMINASES_2"/>
    <property type="match status" value="1"/>
</dbReference>
<proteinExistence type="inferred from homology"/>
<name>I0YM37_COCSC</name>
<protein>
    <recommendedName>
        <fullName evidence="4">tRNA-specific adenosine deaminase 2</fullName>
        <ecNumber evidence="3">3.5.4.33</ecNumber>
    </recommendedName>
</protein>
<evidence type="ECO:0000256" key="8">
    <source>
        <dbReference type="ARBA" id="ARBA00022833"/>
    </source>
</evidence>
<dbReference type="PANTHER" id="PTHR11079:SF179">
    <property type="entry name" value="TRNA(ADENINE(34)) DEAMINASE, CHLOROPLASTIC"/>
    <property type="match status" value="1"/>
</dbReference>
<sequence>MGLQAALEDEVPIGAVLVLDGKVLARAHNKVEAYKDPTAHAEMLVIREAAAQQQGRWYLRDATLYVTLEPCAMCAGAVLVSRVGAVVYGARNSRLGADGSWTRLFPYCEGSLAESGGEEGSQRWPGSPHATHPDLQVRRGVLADECGLVVQQFFQRRRSENKLTN</sequence>
<evidence type="ECO:0000256" key="9">
    <source>
        <dbReference type="ARBA" id="ARBA00048045"/>
    </source>
</evidence>
<dbReference type="Pfam" id="PF00383">
    <property type="entry name" value="dCMP_cyt_deam_1"/>
    <property type="match status" value="1"/>
</dbReference>
<dbReference type="CDD" id="cd01285">
    <property type="entry name" value="nucleoside_deaminase"/>
    <property type="match status" value="1"/>
</dbReference>
<dbReference type="Proteomes" id="UP000007264">
    <property type="component" value="Unassembled WGS sequence"/>
</dbReference>
<keyword evidence="12" id="KW-1185">Reference proteome</keyword>
<dbReference type="PANTHER" id="PTHR11079">
    <property type="entry name" value="CYTOSINE DEAMINASE FAMILY MEMBER"/>
    <property type="match status" value="1"/>
</dbReference>
<gene>
    <name evidence="11" type="ORF">COCSUDRAFT_19815</name>
</gene>
<dbReference type="RefSeq" id="XP_005644000.1">
    <property type="nucleotide sequence ID" value="XM_005643943.1"/>
</dbReference>
<evidence type="ECO:0000313" key="11">
    <source>
        <dbReference type="EMBL" id="EIE19456.1"/>
    </source>
</evidence>
<dbReference type="InterPro" id="IPR002125">
    <property type="entry name" value="CMP_dCMP_dom"/>
</dbReference>
<evidence type="ECO:0000256" key="6">
    <source>
        <dbReference type="ARBA" id="ARBA00022723"/>
    </source>
</evidence>
<dbReference type="GO" id="GO:0052717">
    <property type="term" value="F:tRNA-specific adenosine-34 deaminase activity"/>
    <property type="evidence" value="ECO:0007669"/>
    <property type="project" value="UniProtKB-EC"/>
</dbReference>
<dbReference type="OrthoDB" id="408702at2759"/>
<evidence type="ECO:0000259" key="10">
    <source>
        <dbReference type="PROSITE" id="PS51747"/>
    </source>
</evidence>
<comment type="cofactor">
    <cofactor evidence="1">
        <name>Zn(2+)</name>
        <dbReference type="ChEBI" id="CHEBI:29105"/>
    </cofactor>
</comment>
<dbReference type="GO" id="GO:0002100">
    <property type="term" value="P:tRNA wobble adenosine to inosine editing"/>
    <property type="evidence" value="ECO:0007669"/>
    <property type="project" value="InterPro"/>
</dbReference>
<accession>I0YM37</accession>
<feature type="domain" description="CMP/dCMP-type deaminase" evidence="10">
    <location>
        <begin position="1"/>
        <end position="112"/>
    </location>
</feature>
<dbReference type="GO" id="GO:0009507">
    <property type="term" value="C:chloroplast"/>
    <property type="evidence" value="ECO:0007669"/>
    <property type="project" value="TreeGrafter"/>
</dbReference>
<dbReference type="GeneID" id="17037424"/>
<dbReference type="InterPro" id="IPR016193">
    <property type="entry name" value="Cytidine_deaminase-like"/>
</dbReference>
<dbReference type="KEGG" id="csl:COCSUDRAFT_19815"/>
<dbReference type="GO" id="GO:0008270">
    <property type="term" value="F:zinc ion binding"/>
    <property type="evidence" value="ECO:0007669"/>
    <property type="project" value="InterPro"/>
</dbReference>
<evidence type="ECO:0000256" key="5">
    <source>
        <dbReference type="ARBA" id="ARBA00022694"/>
    </source>
</evidence>
<dbReference type="EC" id="3.5.4.33" evidence="3"/>
<dbReference type="STRING" id="574566.I0YM37"/>
<keyword evidence="5" id="KW-0819">tRNA processing</keyword>
<comment type="caution">
    <text evidence="11">The sequence shown here is derived from an EMBL/GenBank/DDBJ whole genome shotgun (WGS) entry which is preliminary data.</text>
</comment>
<keyword evidence="6" id="KW-0479">Metal-binding</keyword>
<organism evidence="11 12">
    <name type="scientific">Coccomyxa subellipsoidea (strain C-169)</name>
    <name type="common">Green microalga</name>
    <dbReference type="NCBI Taxonomy" id="574566"/>
    <lineage>
        <taxon>Eukaryota</taxon>
        <taxon>Viridiplantae</taxon>
        <taxon>Chlorophyta</taxon>
        <taxon>core chlorophytes</taxon>
        <taxon>Trebouxiophyceae</taxon>
        <taxon>Trebouxiophyceae incertae sedis</taxon>
        <taxon>Coccomyxaceae</taxon>
        <taxon>Coccomyxa</taxon>
        <taxon>Coccomyxa subellipsoidea</taxon>
    </lineage>
</organism>
<dbReference type="eggNOG" id="KOG1018">
    <property type="taxonomic scope" value="Eukaryota"/>
</dbReference>